<reference evidence="1" key="2">
    <citation type="submission" date="2020-09" db="EMBL/GenBank/DDBJ databases">
        <authorList>
            <person name="Sun Q."/>
            <person name="Zhou Y."/>
        </authorList>
    </citation>
    <scope>NUCLEOTIDE SEQUENCE</scope>
    <source>
        <strain evidence="1">CGMCC 1.15085</strain>
    </source>
</reference>
<dbReference type="EMBL" id="BMHI01000005">
    <property type="protein sequence ID" value="GGB40874.1"/>
    <property type="molecule type" value="Genomic_DNA"/>
</dbReference>
<accession>A0A916TD39</accession>
<reference evidence="1" key="1">
    <citation type="journal article" date="2014" name="Int. J. Syst. Evol. Microbiol.">
        <title>Complete genome sequence of Corynebacterium casei LMG S-19264T (=DSM 44701T), isolated from a smear-ripened cheese.</title>
        <authorList>
            <consortium name="US DOE Joint Genome Institute (JGI-PGF)"/>
            <person name="Walter F."/>
            <person name="Albersmeier A."/>
            <person name="Kalinowski J."/>
            <person name="Ruckert C."/>
        </authorList>
    </citation>
    <scope>NUCLEOTIDE SEQUENCE</scope>
    <source>
        <strain evidence="1">CGMCC 1.15085</strain>
    </source>
</reference>
<name>A0A916TD39_9MICO</name>
<evidence type="ECO:0000313" key="2">
    <source>
        <dbReference type="Proteomes" id="UP000636793"/>
    </source>
</evidence>
<sequence>MARRAGFFMASNPPARVMRRMPKFWPRSARVGFGVWWLMVAFPCVGGGAYEHAAGEATVLVTYGTGNIEYRVLRTSERRPTHSPTGSGMH</sequence>
<protein>
    <submittedName>
        <fullName evidence="1">Uncharacterized protein</fullName>
    </submittedName>
</protein>
<gene>
    <name evidence="1" type="ORF">GCM10011492_34630</name>
</gene>
<comment type="caution">
    <text evidence="1">The sequence shown here is derived from an EMBL/GenBank/DDBJ whole genome shotgun (WGS) entry which is preliminary data.</text>
</comment>
<proteinExistence type="predicted"/>
<keyword evidence="2" id="KW-1185">Reference proteome</keyword>
<organism evidence="1 2">
    <name type="scientific">Flexivirga endophytica</name>
    <dbReference type="NCBI Taxonomy" id="1849103"/>
    <lineage>
        <taxon>Bacteria</taxon>
        <taxon>Bacillati</taxon>
        <taxon>Actinomycetota</taxon>
        <taxon>Actinomycetes</taxon>
        <taxon>Micrococcales</taxon>
        <taxon>Dermacoccaceae</taxon>
        <taxon>Flexivirga</taxon>
    </lineage>
</organism>
<dbReference type="Proteomes" id="UP000636793">
    <property type="component" value="Unassembled WGS sequence"/>
</dbReference>
<evidence type="ECO:0000313" key="1">
    <source>
        <dbReference type="EMBL" id="GGB40874.1"/>
    </source>
</evidence>
<dbReference type="AlphaFoldDB" id="A0A916TD39"/>